<evidence type="ECO:0000256" key="4">
    <source>
        <dbReference type="ARBA" id="ARBA00023274"/>
    </source>
</evidence>
<dbReference type="GO" id="GO:0008097">
    <property type="term" value="F:5S rRNA binding"/>
    <property type="evidence" value="ECO:0007669"/>
    <property type="project" value="InterPro"/>
</dbReference>
<evidence type="ECO:0000256" key="3">
    <source>
        <dbReference type="ARBA" id="ARBA00022980"/>
    </source>
</evidence>
<dbReference type="HAMAP" id="MF_01334">
    <property type="entry name" value="Ribosomal_bL25_CTC"/>
    <property type="match status" value="1"/>
</dbReference>
<comment type="similarity">
    <text evidence="5">Belongs to the bacterial ribosomal protein bL25 family. CTC subfamily.</text>
</comment>
<dbReference type="RefSeq" id="WP_101333968.1">
    <property type="nucleotide sequence ID" value="NZ_PJNI01000003.1"/>
</dbReference>
<dbReference type="OrthoDB" id="9786489at2"/>
<evidence type="ECO:0000256" key="6">
    <source>
        <dbReference type="SAM" id="MobiDB-lite"/>
    </source>
</evidence>
<dbReference type="GO" id="GO:0006412">
    <property type="term" value="P:translation"/>
    <property type="evidence" value="ECO:0007669"/>
    <property type="project" value="UniProtKB-UniRule"/>
</dbReference>
<keyword evidence="1 5" id="KW-0699">rRNA-binding</keyword>
<dbReference type="Pfam" id="PF14693">
    <property type="entry name" value="Ribosomal_TL5_C"/>
    <property type="match status" value="1"/>
</dbReference>
<comment type="function">
    <text evidence="5">This is one of the proteins that binds to the 5S RNA in the ribosome where it forms part of the central protuberance.</text>
</comment>
<comment type="caution">
    <text evidence="9">The sequence shown here is derived from an EMBL/GenBank/DDBJ whole genome shotgun (WGS) entry which is preliminary data.</text>
</comment>
<dbReference type="InterPro" id="IPR029751">
    <property type="entry name" value="Ribosomal_L25_dom"/>
</dbReference>
<evidence type="ECO:0000313" key="9">
    <source>
        <dbReference type="EMBL" id="PKR81488.1"/>
    </source>
</evidence>
<evidence type="ECO:0000259" key="8">
    <source>
        <dbReference type="Pfam" id="PF14693"/>
    </source>
</evidence>
<dbReference type="Gene3D" id="2.40.240.10">
    <property type="entry name" value="Ribosomal Protein L25, Chain P"/>
    <property type="match status" value="1"/>
</dbReference>
<dbReference type="PANTHER" id="PTHR33284">
    <property type="entry name" value="RIBOSOMAL PROTEIN L25/GLN-TRNA SYNTHETASE, ANTI-CODON-BINDING DOMAIN-CONTAINING PROTEIN"/>
    <property type="match status" value="1"/>
</dbReference>
<proteinExistence type="inferred from homology"/>
<evidence type="ECO:0000256" key="5">
    <source>
        <dbReference type="HAMAP-Rule" id="MF_01334"/>
    </source>
</evidence>
<dbReference type="CDD" id="cd00495">
    <property type="entry name" value="Ribosomal_L25_TL5_CTC"/>
    <property type="match status" value="1"/>
</dbReference>
<keyword evidence="2 5" id="KW-0694">RNA-binding</keyword>
<feature type="compositionally biased region" description="Acidic residues" evidence="6">
    <location>
        <begin position="184"/>
        <end position="206"/>
    </location>
</feature>
<feature type="domain" description="Large ribosomal subunit protein bL25 L25" evidence="7">
    <location>
        <begin position="6"/>
        <end position="90"/>
    </location>
</feature>
<dbReference type="SUPFAM" id="SSF50715">
    <property type="entry name" value="Ribosomal protein L25-like"/>
    <property type="match status" value="1"/>
</dbReference>
<dbReference type="Gene3D" id="2.170.120.20">
    <property type="entry name" value="Ribosomal protein L25, beta domain"/>
    <property type="match status" value="1"/>
</dbReference>
<keyword evidence="3 5" id="KW-0689">Ribosomal protein</keyword>
<keyword evidence="4 5" id="KW-0687">Ribonucleoprotein</keyword>
<feature type="domain" description="Large ribosomal subunit protein bL25 beta" evidence="8">
    <location>
        <begin position="99"/>
        <end position="179"/>
    </location>
</feature>
<dbReference type="InterPro" id="IPR020930">
    <property type="entry name" value="Ribosomal_uL5_bac-type"/>
</dbReference>
<accession>A0A2I0R4K7</accession>
<dbReference type="Proteomes" id="UP000236654">
    <property type="component" value="Unassembled WGS sequence"/>
</dbReference>
<evidence type="ECO:0000259" key="7">
    <source>
        <dbReference type="Pfam" id="PF01386"/>
    </source>
</evidence>
<evidence type="ECO:0000256" key="2">
    <source>
        <dbReference type="ARBA" id="ARBA00022884"/>
    </source>
</evidence>
<dbReference type="InterPro" id="IPR011035">
    <property type="entry name" value="Ribosomal_bL25/Gln-tRNA_synth"/>
</dbReference>
<sequence>MKTVQLSGSLRANVGKKDTKAVRKNGGVPCVLYGTGEQVCFSVRSVDIEKLIFSPNVYLIELDIDGKKRTGIIQDKQMHPLTDKPLHVDFLEVVEGKPIRVGIPIRVVGRSKGVLNGGRLLTVFRTLNVEGLPKDLPEEAEIDITPLRIGQSIRVRDIEMPGVKTLEDENAVVVSVKMARGAVDEEEDEEDEEAEGGEEAAEGSEE</sequence>
<comment type="subunit">
    <text evidence="5">Part of the 50S ribosomal subunit; part of the 5S rRNA/L5/L18/L25 subcomplex. Contacts the 5S rRNA. Binds to the 5S rRNA independently of L5 and L18.</text>
</comment>
<evidence type="ECO:0000313" key="10">
    <source>
        <dbReference type="Proteomes" id="UP000236654"/>
    </source>
</evidence>
<dbReference type="GO" id="GO:0022625">
    <property type="term" value="C:cytosolic large ribosomal subunit"/>
    <property type="evidence" value="ECO:0007669"/>
    <property type="project" value="TreeGrafter"/>
</dbReference>
<organism evidence="9 10">
    <name type="scientific">Brumimicrobium salinarum</name>
    <dbReference type="NCBI Taxonomy" id="2058658"/>
    <lineage>
        <taxon>Bacteria</taxon>
        <taxon>Pseudomonadati</taxon>
        <taxon>Bacteroidota</taxon>
        <taxon>Flavobacteriia</taxon>
        <taxon>Flavobacteriales</taxon>
        <taxon>Crocinitomicaceae</taxon>
        <taxon>Brumimicrobium</taxon>
    </lineage>
</organism>
<dbReference type="InterPro" id="IPR037121">
    <property type="entry name" value="Ribosomal_bL25_C"/>
</dbReference>
<dbReference type="Pfam" id="PF01386">
    <property type="entry name" value="Ribosomal_L25p"/>
    <property type="match status" value="1"/>
</dbReference>
<evidence type="ECO:0000256" key="1">
    <source>
        <dbReference type="ARBA" id="ARBA00022730"/>
    </source>
</evidence>
<dbReference type="PANTHER" id="PTHR33284:SF1">
    <property type="entry name" value="RIBOSOMAL PROTEIN L25_GLN-TRNA SYNTHETASE, ANTI-CODON-BINDING DOMAIN-CONTAINING PROTEIN"/>
    <property type="match status" value="1"/>
</dbReference>
<keyword evidence="10" id="KW-1185">Reference proteome</keyword>
<dbReference type="NCBIfam" id="TIGR00731">
    <property type="entry name" value="bL25_bact_ctc"/>
    <property type="match status" value="1"/>
</dbReference>
<dbReference type="GO" id="GO:0003735">
    <property type="term" value="F:structural constituent of ribosome"/>
    <property type="evidence" value="ECO:0007669"/>
    <property type="project" value="InterPro"/>
</dbReference>
<dbReference type="AlphaFoldDB" id="A0A2I0R4K7"/>
<dbReference type="EMBL" id="PJNI01000003">
    <property type="protein sequence ID" value="PKR81488.1"/>
    <property type="molecule type" value="Genomic_DNA"/>
</dbReference>
<name>A0A2I0R4K7_9FLAO</name>
<dbReference type="InterPro" id="IPR001021">
    <property type="entry name" value="Ribosomal_bL25_long"/>
</dbReference>
<dbReference type="InterPro" id="IPR020057">
    <property type="entry name" value="Ribosomal_bL25_b-dom"/>
</dbReference>
<reference evidence="9 10" key="1">
    <citation type="submission" date="2017-12" db="EMBL/GenBank/DDBJ databases">
        <title>The draft genome sequence of Brumimicrobium saltpan LHR20.</title>
        <authorList>
            <person name="Do Z.-J."/>
            <person name="Luo H.-R."/>
        </authorList>
    </citation>
    <scope>NUCLEOTIDE SEQUENCE [LARGE SCALE GENOMIC DNA]</scope>
    <source>
        <strain evidence="9 10">LHR20</strain>
    </source>
</reference>
<dbReference type="InterPro" id="IPR020056">
    <property type="entry name" value="Rbsml_bL25/Gln-tRNA_synth_N"/>
</dbReference>
<protein>
    <recommendedName>
        <fullName evidence="5">Large ribosomal subunit protein bL25</fullName>
    </recommendedName>
    <alternativeName>
        <fullName evidence="5">General stress protein CTC</fullName>
    </alternativeName>
</protein>
<gene>
    <name evidence="5" type="primary">rplY</name>
    <name evidence="5" type="synonym">ctc</name>
    <name evidence="9" type="ORF">CW751_05405</name>
</gene>
<feature type="region of interest" description="Disordered" evidence="6">
    <location>
        <begin position="180"/>
        <end position="206"/>
    </location>
</feature>